<proteinExistence type="predicted"/>
<evidence type="ECO:0000313" key="1">
    <source>
        <dbReference type="EMBL" id="CAF3744936.1"/>
    </source>
</evidence>
<dbReference type="PANTHER" id="PTHR47642">
    <property type="entry name" value="ATP-DEPENDENT DNA HELICASE"/>
    <property type="match status" value="1"/>
</dbReference>
<comment type="caution">
    <text evidence="1">The sequence shown here is derived from an EMBL/GenBank/DDBJ whole genome shotgun (WGS) entry which is preliminary data.</text>
</comment>
<reference evidence="1" key="1">
    <citation type="submission" date="2021-02" db="EMBL/GenBank/DDBJ databases">
        <authorList>
            <person name="Nowell W R."/>
        </authorList>
    </citation>
    <scope>NUCLEOTIDE SEQUENCE</scope>
</reference>
<accession>A0A818XS93</accession>
<dbReference type="EMBL" id="CAJNYT010005444">
    <property type="protein sequence ID" value="CAF3744936.1"/>
    <property type="molecule type" value="Genomic_DNA"/>
</dbReference>
<dbReference type="InterPro" id="IPR051055">
    <property type="entry name" value="PIF1_helicase"/>
</dbReference>
<name>A0A818XS93_9BILA</name>
<dbReference type="AlphaFoldDB" id="A0A818XS93"/>
<dbReference type="PANTHER" id="PTHR47642:SF5">
    <property type="entry name" value="ATP-DEPENDENT DNA HELICASE"/>
    <property type="match status" value="1"/>
</dbReference>
<gene>
    <name evidence="1" type="ORF">GRG538_LOCUS31067</name>
</gene>
<protein>
    <submittedName>
        <fullName evidence="1">Uncharacterized protein</fullName>
    </submittedName>
</protein>
<dbReference type="Proteomes" id="UP000663872">
    <property type="component" value="Unassembled WGS sequence"/>
</dbReference>
<organism evidence="1 2">
    <name type="scientific">Rotaria socialis</name>
    <dbReference type="NCBI Taxonomy" id="392032"/>
    <lineage>
        <taxon>Eukaryota</taxon>
        <taxon>Metazoa</taxon>
        <taxon>Spiralia</taxon>
        <taxon>Gnathifera</taxon>
        <taxon>Rotifera</taxon>
        <taxon>Eurotatoria</taxon>
        <taxon>Bdelloidea</taxon>
        <taxon>Philodinida</taxon>
        <taxon>Philodinidae</taxon>
        <taxon>Rotaria</taxon>
    </lineage>
</organism>
<sequence>MILEQFSDDEKFTKKDREEISKNRQNVIEELGKISKDTDNSLTFEEFLEHVNINEEEYIKMIRSEFKKAKAFLKRAPNEIRINAYNSMIMLLHRANMNIQFILDPYSCLMYCVDYINKFENGMSKLLREALDDEISAQEAVYHILRIPLSISSRSTVFINTNRPENRISMLKSDEIFQKLEPDSNDVFVEGLIDMYTNRPDEMKNVCLADFASLYNVSKKKADNAQITENSDGEDVIDNAIDEKTIALKMKNGKGWIKNRKKKKTIRCRNFKLHQDPENYYREQLVLFLLWSNEEENLININHEETFELYKNLIQQKKSEYVHREANQFEQAFEDHTKRENENDIDDKNIEYDEDKNESLIYEIGNNEGDIFVVEMGINTRTEKIEHFNVPKIIPDTEYQRIMRSLNYSQRKYTLNVMHLIKKW</sequence>
<evidence type="ECO:0000313" key="2">
    <source>
        <dbReference type="Proteomes" id="UP000663872"/>
    </source>
</evidence>